<dbReference type="EMBL" id="RJUL01000002">
    <property type="protein sequence ID" value="ROQ29922.1"/>
    <property type="molecule type" value="Genomic_DNA"/>
</dbReference>
<feature type="transmembrane region" description="Helical" evidence="1">
    <location>
        <begin position="6"/>
        <end position="22"/>
    </location>
</feature>
<dbReference type="AlphaFoldDB" id="A0A3N1PEN6"/>
<evidence type="ECO:0000256" key="1">
    <source>
        <dbReference type="SAM" id="Phobius"/>
    </source>
</evidence>
<organism evidence="2 3">
    <name type="scientific">Gallaecimonas pentaromativorans</name>
    <dbReference type="NCBI Taxonomy" id="584787"/>
    <lineage>
        <taxon>Bacteria</taxon>
        <taxon>Pseudomonadati</taxon>
        <taxon>Pseudomonadota</taxon>
        <taxon>Gammaproteobacteria</taxon>
        <taxon>Enterobacterales</taxon>
        <taxon>Gallaecimonadaceae</taxon>
        <taxon>Gallaecimonas</taxon>
    </lineage>
</organism>
<protein>
    <submittedName>
        <fullName evidence="2">Uncharacterized protein</fullName>
    </submittedName>
</protein>
<sequence length="35" mass="3935">MIGWWIALIVLLVIVGNLALLWPRKPPGNDKKDPP</sequence>
<reference evidence="2 3" key="1">
    <citation type="submission" date="2018-11" db="EMBL/GenBank/DDBJ databases">
        <title>Genomic Encyclopedia of Type Strains, Phase IV (KMG-IV): sequencing the most valuable type-strain genomes for metagenomic binning, comparative biology and taxonomic classification.</title>
        <authorList>
            <person name="Goeker M."/>
        </authorList>
    </citation>
    <scope>NUCLEOTIDE SEQUENCE [LARGE SCALE GENOMIC DNA]</scope>
    <source>
        <strain evidence="2 3">DSM 21945</strain>
    </source>
</reference>
<gene>
    <name evidence="2" type="ORF">EDC28_102297</name>
</gene>
<keyword evidence="1" id="KW-0472">Membrane</keyword>
<evidence type="ECO:0000313" key="2">
    <source>
        <dbReference type="EMBL" id="ROQ29922.1"/>
    </source>
</evidence>
<keyword evidence="1" id="KW-0812">Transmembrane</keyword>
<keyword evidence="3" id="KW-1185">Reference proteome</keyword>
<name>A0A3N1PEN6_9GAMM</name>
<proteinExistence type="predicted"/>
<keyword evidence="1" id="KW-1133">Transmembrane helix</keyword>
<accession>A0A3N1PEN6</accession>
<dbReference type="Proteomes" id="UP000268033">
    <property type="component" value="Unassembled WGS sequence"/>
</dbReference>
<evidence type="ECO:0000313" key="3">
    <source>
        <dbReference type="Proteomes" id="UP000268033"/>
    </source>
</evidence>
<comment type="caution">
    <text evidence="2">The sequence shown here is derived from an EMBL/GenBank/DDBJ whole genome shotgun (WGS) entry which is preliminary data.</text>
</comment>